<sequence length="260" mass="28560">MSTSANRNSTIGTVIFMAGMLAAALLFAVLGFWQMERLAWKEQLIASATARATAAPVDVPAVSGWSALDVETIDFQPVRLTGEFQSHGEARIFISLPKKGGRYSGPGYWIVTPFELSDGGLVYVNRGFVPQELAFNAAYAAAPEGPMQINGVLRKPERAGGATLEPDLAKNVDWVINPQRLSTILFSDLGTVAPFYVNWLPVEPVELPQPAQTSDIEFSNKHLEYALTWFSLALMTPILLVFWLVRRKKMQKLATDQSAD</sequence>
<keyword evidence="8" id="KW-1185">Reference proteome</keyword>
<dbReference type="EMBL" id="BSNI01000002">
    <property type="protein sequence ID" value="GLQ17776.1"/>
    <property type="molecule type" value="Genomic_DNA"/>
</dbReference>
<keyword evidence="3 6" id="KW-0812">Transmembrane</keyword>
<evidence type="ECO:0000313" key="8">
    <source>
        <dbReference type="Proteomes" id="UP001161405"/>
    </source>
</evidence>
<dbReference type="InterPro" id="IPR002994">
    <property type="entry name" value="Surf1/Shy1"/>
</dbReference>
<comment type="similarity">
    <text evidence="2 6">Belongs to the SURF1 family.</text>
</comment>
<reference evidence="7" key="1">
    <citation type="journal article" date="2014" name="Int. J. Syst. Evol. Microbiol.">
        <title>Complete genome of a new Firmicutes species belonging to the dominant human colonic microbiota ('Ruminococcus bicirculans') reveals two chromosomes and a selective capacity to utilize plant glucans.</title>
        <authorList>
            <consortium name="NISC Comparative Sequencing Program"/>
            <person name="Wegmann U."/>
            <person name="Louis P."/>
            <person name="Goesmann A."/>
            <person name="Henrissat B."/>
            <person name="Duncan S.H."/>
            <person name="Flint H.J."/>
        </authorList>
    </citation>
    <scope>NUCLEOTIDE SEQUENCE</scope>
    <source>
        <strain evidence="7">NBRC 107169</strain>
    </source>
</reference>
<dbReference type="RefSeq" id="WP_284364168.1">
    <property type="nucleotide sequence ID" value="NZ_BSNI01000002.1"/>
</dbReference>
<organism evidence="7 8">
    <name type="scientific">Maritalea porphyrae</name>
    <dbReference type="NCBI Taxonomy" id="880732"/>
    <lineage>
        <taxon>Bacteria</taxon>
        <taxon>Pseudomonadati</taxon>
        <taxon>Pseudomonadota</taxon>
        <taxon>Alphaproteobacteria</taxon>
        <taxon>Hyphomicrobiales</taxon>
        <taxon>Devosiaceae</taxon>
        <taxon>Maritalea</taxon>
    </lineage>
</organism>
<dbReference type="InterPro" id="IPR045214">
    <property type="entry name" value="Surf1/Surf4"/>
</dbReference>
<keyword evidence="4 6" id="KW-1133">Transmembrane helix</keyword>
<evidence type="ECO:0000256" key="2">
    <source>
        <dbReference type="ARBA" id="ARBA00007165"/>
    </source>
</evidence>
<comment type="subcellular location">
    <subcellularLocation>
        <location evidence="6">Cell membrane</location>
        <topology evidence="6">Multi-pass membrane protein</topology>
    </subcellularLocation>
    <subcellularLocation>
        <location evidence="1">Membrane</location>
    </subcellularLocation>
</comment>
<dbReference type="CDD" id="cd06662">
    <property type="entry name" value="SURF1"/>
    <property type="match status" value="1"/>
</dbReference>
<evidence type="ECO:0000256" key="5">
    <source>
        <dbReference type="ARBA" id="ARBA00023136"/>
    </source>
</evidence>
<keyword evidence="6" id="KW-1003">Cell membrane</keyword>
<dbReference type="PROSITE" id="PS50895">
    <property type="entry name" value="SURF1"/>
    <property type="match status" value="1"/>
</dbReference>
<dbReference type="Pfam" id="PF02104">
    <property type="entry name" value="SURF1"/>
    <property type="match status" value="1"/>
</dbReference>
<keyword evidence="5 6" id="KW-0472">Membrane</keyword>
<protein>
    <recommendedName>
        <fullName evidence="6">SURF1-like protein</fullName>
    </recommendedName>
</protein>
<evidence type="ECO:0000256" key="1">
    <source>
        <dbReference type="ARBA" id="ARBA00004370"/>
    </source>
</evidence>
<reference evidence="7" key="2">
    <citation type="submission" date="2023-01" db="EMBL/GenBank/DDBJ databases">
        <title>Draft genome sequence of Maritalea porphyrae strain NBRC 107169.</title>
        <authorList>
            <person name="Sun Q."/>
            <person name="Mori K."/>
        </authorList>
    </citation>
    <scope>NUCLEOTIDE SEQUENCE</scope>
    <source>
        <strain evidence="7">NBRC 107169</strain>
    </source>
</reference>
<accession>A0ABQ5URP5</accession>
<evidence type="ECO:0000256" key="6">
    <source>
        <dbReference type="RuleBase" id="RU363076"/>
    </source>
</evidence>
<comment type="caution">
    <text evidence="7">The sequence shown here is derived from an EMBL/GenBank/DDBJ whole genome shotgun (WGS) entry which is preliminary data.</text>
</comment>
<evidence type="ECO:0000256" key="4">
    <source>
        <dbReference type="ARBA" id="ARBA00022989"/>
    </source>
</evidence>
<evidence type="ECO:0000313" key="7">
    <source>
        <dbReference type="EMBL" id="GLQ17776.1"/>
    </source>
</evidence>
<feature type="transmembrane region" description="Helical" evidence="6">
    <location>
        <begin position="12"/>
        <end position="33"/>
    </location>
</feature>
<gene>
    <name evidence="7" type="primary">surf</name>
    <name evidence="7" type="ORF">GCM10007879_20250</name>
</gene>
<dbReference type="Proteomes" id="UP001161405">
    <property type="component" value="Unassembled WGS sequence"/>
</dbReference>
<dbReference type="PANTHER" id="PTHR23427">
    <property type="entry name" value="SURFEIT LOCUS PROTEIN"/>
    <property type="match status" value="1"/>
</dbReference>
<dbReference type="PANTHER" id="PTHR23427:SF2">
    <property type="entry name" value="SURFEIT LOCUS PROTEIN 1"/>
    <property type="match status" value="1"/>
</dbReference>
<evidence type="ECO:0000256" key="3">
    <source>
        <dbReference type="ARBA" id="ARBA00022692"/>
    </source>
</evidence>
<name>A0ABQ5URP5_9HYPH</name>
<feature type="transmembrane region" description="Helical" evidence="6">
    <location>
        <begin position="226"/>
        <end position="245"/>
    </location>
</feature>
<proteinExistence type="inferred from homology"/>